<evidence type="ECO:0000313" key="8">
    <source>
        <dbReference type="EMBL" id="MBM6831711.1"/>
    </source>
</evidence>
<dbReference type="Gene3D" id="3.30.950.10">
    <property type="entry name" value="Methyltransferase, Cobalt-precorrin-4 Transmethylase, Domain 2"/>
    <property type="match status" value="1"/>
</dbReference>
<accession>A0ABS2FQW3</accession>
<evidence type="ECO:0000256" key="6">
    <source>
        <dbReference type="HAMAP-Rule" id="MF_01877"/>
    </source>
</evidence>
<dbReference type="Pfam" id="PF00590">
    <property type="entry name" value="TP_methylase"/>
    <property type="match status" value="1"/>
</dbReference>
<keyword evidence="9" id="KW-1185">Reference proteome</keyword>
<name>A0ABS2FQW3_9FIRM</name>
<dbReference type="EMBL" id="JACJLU010000007">
    <property type="protein sequence ID" value="MBM6831711.1"/>
    <property type="molecule type" value="Genomic_DNA"/>
</dbReference>
<keyword evidence="5 6" id="KW-0949">S-adenosyl-L-methionine</keyword>
<comment type="similarity">
    <text evidence="6">Belongs to the methyltransferase superfamily. RsmI family.</text>
</comment>
<dbReference type="PIRSF" id="PIRSF005917">
    <property type="entry name" value="MTase_YraL"/>
    <property type="match status" value="1"/>
</dbReference>
<proteinExistence type="inferred from homology"/>
<dbReference type="RefSeq" id="WP_204685940.1">
    <property type="nucleotide sequence ID" value="NZ_JACJLU010000007.1"/>
</dbReference>
<dbReference type="NCBIfam" id="TIGR00096">
    <property type="entry name" value="16S rRNA (cytidine(1402)-2'-O)-methyltransferase"/>
    <property type="match status" value="1"/>
</dbReference>
<keyword evidence="3 6" id="KW-0489">Methyltransferase</keyword>
<comment type="catalytic activity">
    <reaction evidence="6">
        <text>cytidine(1402) in 16S rRNA + S-adenosyl-L-methionine = 2'-O-methylcytidine(1402) in 16S rRNA + S-adenosyl-L-homocysteine + H(+)</text>
        <dbReference type="Rhea" id="RHEA:42924"/>
        <dbReference type="Rhea" id="RHEA-COMP:10285"/>
        <dbReference type="Rhea" id="RHEA-COMP:10286"/>
        <dbReference type="ChEBI" id="CHEBI:15378"/>
        <dbReference type="ChEBI" id="CHEBI:57856"/>
        <dbReference type="ChEBI" id="CHEBI:59789"/>
        <dbReference type="ChEBI" id="CHEBI:74495"/>
        <dbReference type="ChEBI" id="CHEBI:82748"/>
        <dbReference type="EC" id="2.1.1.198"/>
    </reaction>
</comment>
<dbReference type="InterPro" id="IPR014777">
    <property type="entry name" value="4pyrrole_Mease_sub1"/>
</dbReference>
<gene>
    <name evidence="6 8" type="primary">rsmI</name>
    <name evidence="8" type="ORF">H5982_06265</name>
</gene>
<evidence type="ECO:0000256" key="1">
    <source>
        <dbReference type="ARBA" id="ARBA00022490"/>
    </source>
</evidence>
<dbReference type="GO" id="GO:0032259">
    <property type="term" value="P:methylation"/>
    <property type="evidence" value="ECO:0007669"/>
    <property type="project" value="UniProtKB-KW"/>
</dbReference>
<comment type="function">
    <text evidence="6">Catalyzes the 2'-O-methylation of the ribose of cytidine 1402 (C1402) in 16S rRNA.</text>
</comment>
<sequence length="282" mass="31627">MKRQKSFQNKQPTLYLVPTPIGNLQEMTPRALQILNQVDAIAAEDTRNTHKLCQAYGIQKPLLSHHEHNQGVSIPQILARLEGGEDIAVVSDAGYPLVSDPGQRLVKEAIENNFNVVSLSGANAATNALVASGLSTEHYLFYGFLDNKSGRRKKQLEELKDFPYTMIFYEAPHRIEDMLQDCLDVLGNRNIVLARELTKLYEEYIRGTIQEVLEIASSLKGEMVVLIEGKVSETKAFDMEGALKQVQKLIDGGMKTKEAIKRVAQEMNGSKNELYDAYHKHI</sequence>
<dbReference type="Gene3D" id="3.40.1010.10">
    <property type="entry name" value="Cobalt-precorrin-4 Transmethylase, Domain 1"/>
    <property type="match status" value="1"/>
</dbReference>
<evidence type="ECO:0000313" key="9">
    <source>
        <dbReference type="Proteomes" id="UP000775500"/>
    </source>
</evidence>
<reference evidence="8 9" key="1">
    <citation type="journal article" date="2021" name="Sci. Rep.">
        <title>The distribution of antibiotic resistance genes in chicken gut microbiota commensals.</title>
        <authorList>
            <person name="Juricova H."/>
            <person name="Matiasovicova J."/>
            <person name="Kubasova T."/>
            <person name="Cejkova D."/>
            <person name="Rychlik I."/>
        </authorList>
    </citation>
    <scope>NUCLEOTIDE SEQUENCE [LARGE SCALE GENOMIC DNA]</scope>
    <source>
        <strain evidence="8 9">An423</strain>
    </source>
</reference>
<dbReference type="EC" id="2.1.1.198" evidence="6"/>
<dbReference type="PROSITE" id="PS01296">
    <property type="entry name" value="RSMI"/>
    <property type="match status" value="1"/>
</dbReference>
<dbReference type="InterPro" id="IPR018063">
    <property type="entry name" value="SAM_MeTrfase_RsmI_CS"/>
</dbReference>
<dbReference type="HAMAP" id="MF_01877">
    <property type="entry name" value="16SrRNA_methyltr_I"/>
    <property type="match status" value="1"/>
</dbReference>
<dbReference type="InterPro" id="IPR014776">
    <property type="entry name" value="4pyrrole_Mease_sub2"/>
</dbReference>
<comment type="subcellular location">
    <subcellularLocation>
        <location evidence="6">Cytoplasm</location>
    </subcellularLocation>
</comment>
<dbReference type="InterPro" id="IPR035996">
    <property type="entry name" value="4pyrrol_Methylase_sf"/>
</dbReference>
<dbReference type="PANTHER" id="PTHR46111:SF1">
    <property type="entry name" value="RIBOSOMAL RNA SMALL SUBUNIT METHYLTRANSFERASE I"/>
    <property type="match status" value="1"/>
</dbReference>
<protein>
    <recommendedName>
        <fullName evidence="6">Ribosomal RNA small subunit methyltransferase I</fullName>
        <ecNumber evidence="6">2.1.1.198</ecNumber>
    </recommendedName>
    <alternativeName>
        <fullName evidence="6">16S rRNA 2'-O-ribose C1402 methyltransferase</fullName>
    </alternativeName>
    <alternativeName>
        <fullName evidence="6">rRNA (cytidine-2'-O-)-methyltransferase RsmI</fullName>
    </alternativeName>
</protein>
<dbReference type="PANTHER" id="PTHR46111">
    <property type="entry name" value="RIBOSOMAL RNA SMALL SUBUNIT METHYLTRANSFERASE I"/>
    <property type="match status" value="1"/>
</dbReference>
<dbReference type="InterPro" id="IPR008189">
    <property type="entry name" value="rRNA_ssu_MeTfrase_I"/>
</dbReference>
<organism evidence="8 9">
    <name type="scientific">Faecalicoccus acidiformans</name>
    <dbReference type="NCBI Taxonomy" id="915173"/>
    <lineage>
        <taxon>Bacteria</taxon>
        <taxon>Bacillati</taxon>
        <taxon>Bacillota</taxon>
        <taxon>Erysipelotrichia</taxon>
        <taxon>Erysipelotrichales</taxon>
        <taxon>Erysipelotrichaceae</taxon>
        <taxon>Faecalicoccus</taxon>
    </lineage>
</organism>
<dbReference type="SUPFAM" id="SSF53790">
    <property type="entry name" value="Tetrapyrrole methylase"/>
    <property type="match status" value="1"/>
</dbReference>
<keyword evidence="1 6" id="KW-0963">Cytoplasm</keyword>
<evidence type="ECO:0000256" key="4">
    <source>
        <dbReference type="ARBA" id="ARBA00022679"/>
    </source>
</evidence>
<dbReference type="GO" id="GO:0008168">
    <property type="term" value="F:methyltransferase activity"/>
    <property type="evidence" value="ECO:0007669"/>
    <property type="project" value="UniProtKB-KW"/>
</dbReference>
<keyword evidence="2 6" id="KW-0698">rRNA processing</keyword>
<evidence type="ECO:0000256" key="5">
    <source>
        <dbReference type="ARBA" id="ARBA00022691"/>
    </source>
</evidence>
<dbReference type="CDD" id="cd11648">
    <property type="entry name" value="RsmI"/>
    <property type="match status" value="1"/>
</dbReference>
<comment type="caution">
    <text evidence="8">The sequence shown here is derived from an EMBL/GenBank/DDBJ whole genome shotgun (WGS) entry which is preliminary data.</text>
</comment>
<evidence type="ECO:0000256" key="2">
    <source>
        <dbReference type="ARBA" id="ARBA00022552"/>
    </source>
</evidence>
<feature type="domain" description="Tetrapyrrole methylase" evidence="7">
    <location>
        <begin position="13"/>
        <end position="212"/>
    </location>
</feature>
<dbReference type="Proteomes" id="UP000775500">
    <property type="component" value="Unassembled WGS sequence"/>
</dbReference>
<dbReference type="InterPro" id="IPR000878">
    <property type="entry name" value="4pyrrol_Mease"/>
</dbReference>
<keyword evidence="4 6" id="KW-0808">Transferase</keyword>
<evidence type="ECO:0000259" key="7">
    <source>
        <dbReference type="Pfam" id="PF00590"/>
    </source>
</evidence>
<evidence type="ECO:0000256" key="3">
    <source>
        <dbReference type="ARBA" id="ARBA00022603"/>
    </source>
</evidence>